<dbReference type="InterPro" id="IPR036431">
    <property type="entry name" value="ARID_dom_sf"/>
</dbReference>
<gene>
    <name evidence="6" type="ORF">Mgra_00004169</name>
</gene>
<dbReference type="PROSITE" id="PS51011">
    <property type="entry name" value="ARID"/>
    <property type="match status" value="1"/>
</dbReference>
<keyword evidence="7" id="KW-1185">Reference proteome</keyword>
<evidence type="ECO:0000256" key="2">
    <source>
        <dbReference type="ARBA" id="ARBA00023015"/>
    </source>
</evidence>
<name>A0A8S9ZT84_9BILA</name>
<evidence type="ECO:0000256" key="1">
    <source>
        <dbReference type="ARBA" id="ARBA00022853"/>
    </source>
</evidence>
<dbReference type="CDD" id="cd16100">
    <property type="entry name" value="ARID"/>
    <property type="match status" value="1"/>
</dbReference>
<evidence type="ECO:0000313" key="6">
    <source>
        <dbReference type="EMBL" id="KAF7636386.1"/>
    </source>
</evidence>
<dbReference type="Pfam" id="PF01388">
    <property type="entry name" value="ARID"/>
    <property type="match status" value="1"/>
</dbReference>
<dbReference type="InterPro" id="IPR016024">
    <property type="entry name" value="ARM-type_fold"/>
</dbReference>
<dbReference type="AlphaFoldDB" id="A0A8S9ZT84"/>
<proteinExistence type="predicted"/>
<dbReference type="GO" id="GO:0006325">
    <property type="term" value="P:chromatin organization"/>
    <property type="evidence" value="ECO:0007669"/>
    <property type="project" value="UniProtKB-KW"/>
</dbReference>
<keyword evidence="2" id="KW-0805">Transcription regulation</keyword>
<dbReference type="OrthoDB" id="338531at2759"/>
<comment type="caution">
    <text evidence="6">The sequence shown here is derived from an EMBL/GenBank/DDBJ whole genome shotgun (WGS) entry which is preliminary data.</text>
</comment>
<evidence type="ECO:0000313" key="7">
    <source>
        <dbReference type="Proteomes" id="UP000605970"/>
    </source>
</evidence>
<dbReference type="Gene3D" id="1.10.150.60">
    <property type="entry name" value="ARID DNA-binding domain"/>
    <property type="match status" value="1"/>
</dbReference>
<dbReference type="InterPro" id="IPR052406">
    <property type="entry name" value="Chromatin_Remodeling_Comp"/>
</dbReference>
<evidence type="ECO:0000256" key="4">
    <source>
        <dbReference type="ARBA" id="ARBA00023242"/>
    </source>
</evidence>
<organism evidence="6 7">
    <name type="scientific">Meloidogyne graminicola</name>
    <dbReference type="NCBI Taxonomy" id="189291"/>
    <lineage>
        <taxon>Eukaryota</taxon>
        <taxon>Metazoa</taxon>
        <taxon>Ecdysozoa</taxon>
        <taxon>Nematoda</taxon>
        <taxon>Chromadorea</taxon>
        <taxon>Rhabditida</taxon>
        <taxon>Tylenchina</taxon>
        <taxon>Tylenchomorpha</taxon>
        <taxon>Tylenchoidea</taxon>
        <taxon>Meloidogynidae</taxon>
        <taxon>Meloidogyninae</taxon>
        <taxon>Meloidogyne</taxon>
    </lineage>
</organism>
<protein>
    <submittedName>
        <fullName evidence="6">ARID domain-containing protein</fullName>
    </submittedName>
</protein>
<evidence type="ECO:0000256" key="3">
    <source>
        <dbReference type="ARBA" id="ARBA00023163"/>
    </source>
</evidence>
<dbReference type="EMBL" id="JABEBT010000030">
    <property type="protein sequence ID" value="KAF7636386.1"/>
    <property type="molecule type" value="Genomic_DNA"/>
</dbReference>
<keyword evidence="4" id="KW-0539">Nucleus</keyword>
<reference evidence="6" key="1">
    <citation type="journal article" date="2020" name="Ecol. Evol.">
        <title>Genome structure and content of the rice root-knot nematode (Meloidogyne graminicola).</title>
        <authorList>
            <person name="Phan N.T."/>
            <person name="Danchin E.G.J."/>
            <person name="Klopp C."/>
            <person name="Perfus-Barbeoch L."/>
            <person name="Kozlowski D.K."/>
            <person name="Koutsovoulos G.D."/>
            <person name="Lopez-Roques C."/>
            <person name="Bouchez O."/>
            <person name="Zahm M."/>
            <person name="Besnard G."/>
            <person name="Bellafiore S."/>
        </authorList>
    </citation>
    <scope>NUCLEOTIDE SEQUENCE</scope>
    <source>
        <strain evidence="6">VN-18</strain>
    </source>
</reference>
<dbReference type="SUPFAM" id="SSF48371">
    <property type="entry name" value="ARM repeat"/>
    <property type="match status" value="1"/>
</dbReference>
<feature type="domain" description="ARID" evidence="5">
    <location>
        <begin position="24"/>
        <end position="116"/>
    </location>
</feature>
<dbReference type="PANTHER" id="PTHR22970:SF14">
    <property type="entry name" value="AT-RICH INTERACTIVE DOMAIN-CONTAINING PROTEIN 2"/>
    <property type="match status" value="1"/>
</dbReference>
<dbReference type="SMART" id="SM00501">
    <property type="entry name" value="BRIGHT"/>
    <property type="match status" value="1"/>
</dbReference>
<keyword evidence="3" id="KW-0804">Transcription</keyword>
<dbReference type="SUPFAM" id="SSF46774">
    <property type="entry name" value="ARID-like"/>
    <property type="match status" value="1"/>
</dbReference>
<dbReference type="GO" id="GO:0003677">
    <property type="term" value="F:DNA binding"/>
    <property type="evidence" value="ECO:0007669"/>
    <property type="project" value="InterPro"/>
</dbReference>
<dbReference type="Proteomes" id="UP000605970">
    <property type="component" value="Unassembled WGS sequence"/>
</dbReference>
<keyword evidence="1" id="KW-0156">Chromatin regulator</keyword>
<dbReference type="InterPro" id="IPR001606">
    <property type="entry name" value="ARID_dom"/>
</dbReference>
<accession>A0A8S9ZT84</accession>
<sequence length="827" mass="95233">MLTRKRKNLKDDYVKFISTPTEKRLKVNQFYENLRHFYRRKWGCSLRIPYANGKELDLFELYEAVVSLGGWQKVTNFDRWGEVLQKLSISENIQMAEHAIRRTYMQYLCKFEQNENGGDITEEHENELSGSRSARLKGIQSIPSYSEPPISIPKSSDNSPLPDFHKLIFSLLSGLPNEVAFALNVLTVMSHPGPFVLNFQNCPNIIDLLVSIIGIKVDLHGASPTNLYNWWKETSNYDFSKFWESSGIDEQIFNCWVFKNQENGNNKSSTSSLIELYKDDHFDLSKPVNWRVFSILGILHNLSFEETNLLTMGENKALLRLLLMCCKCRWQLLKRIACETLSNISKHFIDINLISIEDPLTGSTLFNSIKDGLDSNDRFEILRFIEIIGGLCHTALNEHILCDFLDKTQFFSRLFTLLTLKDILICIISLETLLQLTELGKIACELISSFNKSIEQLIGMLTTDAASFGQAGLSGIKVVEINGHRVQPYINPNKKKIQTLNQTNNIQNKSNITTTTTTTIINNNNNNKLFENEKLTKTSTTTTKTCQKINNNNNTSSSLSSNKKCVDARIPQHMCEWMMMALDDNNEEIEPCSRFFSTPSQLLFHIYEEHLKALVQSHTNSANRNPDDICMIRCRWPMCDSTPRTLWSMTTHLQIIDNPLIVFLSRCLVLKIIFFKQDIHCTEQNLEISLQKRREFGLDDYINQIRQSFKQNREQGQQPGYAPFAAYEAIKRHALTNLKKDLTDDSEGPVTRNIRLTSAIILRNLSRHSPLARRKLQRFECFLSWLSLSKLESSRTLSQCLFELITQPSIDNNEQQQQLSKFNNNEE</sequence>
<dbReference type="SMART" id="SM01014">
    <property type="entry name" value="ARID"/>
    <property type="match status" value="1"/>
</dbReference>
<dbReference type="PANTHER" id="PTHR22970">
    <property type="entry name" value="AT-RICH INTERACTIVE DOMAIN-CONTAINING PROTEIN 2"/>
    <property type="match status" value="1"/>
</dbReference>
<evidence type="ECO:0000259" key="5">
    <source>
        <dbReference type="PROSITE" id="PS51011"/>
    </source>
</evidence>